<name>A0A315ZE30_9ACTN</name>
<reference evidence="4 5" key="1">
    <citation type="submission" date="2018-03" db="EMBL/GenBank/DDBJ databases">
        <title>Genomic Encyclopedia of Archaeal and Bacterial Type Strains, Phase II (KMG-II): from individual species to whole genera.</title>
        <authorList>
            <person name="Goeker M."/>
        </authorList>
    </citation>
    <scope>NUCLEOTIDE SEQUENCE [LARGE SCALE GENOMIC DNA]</scope>
    <source>
        <strain evidence="4 5">DSM 44889</strain>
    </source>
</reference>
<comment type="caution">
    <text evidence="4">The sequence shown here is derived from an EMBL/GenBank/DDBJ whole genome shotgun (WGS) entry which is preliminary data.</text>
</comment>
<dbReference type="PANTHER" id="PTHR10584">
    <property type="entry name" value="SUGAR KINASE"/>
    <property type="match status" value="1"/>
</dbReference>
<dbReference type="GO" id="GO:0016301">
    <property type="term" value="F:kinase activity"/>
    <property type="evidence" value="ECO:0007669"/>
    <property type="project" value="UniProtKB-KW"/>
</dbReference>
<dbReference type="AlphaFoldDB" id="A0A315ZE30"/>
<gene>
    <name evidence="4" type="ORF">BXY45_1641</name>
</gene>
<proteinExistence type="predicted"/>
<evidence type="ECO:0000256" key="1">
    <source>
        <dbReference type="ARBA" id="ARBA00022679"/>
    </source>
</evidence>
<dbReference type="PANTHER" id="PTHR10584:SF166">
    <property type="entry name" value="RIBOKINASE"/>
    <property type="match status" value="1"/>
</dbReference>
<dbReference type="SUPFAM" id="SSF53613">
    <property type="entry name" value="Ribokinase-like"/>
    <property type="match status" value="1"/>
</dbReference>
<accession>A0A315ZE30</accession>
<organism evidence="4 5">
    <name type="scientific">Quadrisphaera granulorum</name>
    <dbReference type="NCBI Taxonomy" id="317664"/>
    <lineage>
        <taxon>Bacteria</taxon>
        <taxon>Bacillati</taxon>
        <taxon>Actinomycetota</taxon>
        <taxon>Actinomycetes</taxon>
        <taxon>Kineosporiales</taxon>
        <taxon>Kineosporiaceae</taxon>
        <taxon>Quadrisphaera</taxon>
    </lineage>
</organism>
<keyword evidence="2 4" id="KW-0418">Kinase</keyword>
<sequence>MPTGFVCSREFSLLREYVEVDGLTLKELGRLLGVTEGTASKWCSPTSPWFISAKRAARLTGERGAEIARCIAEAEAKNDPRWKVQPEELPPPSSYEALRERLRRWETEKTFVLSAHNMDYLLEVRAIAGDHEEAVGETLRLPGGSGANTGYALAKLGGTVSFGGIVGDDDDGKDLREDLERHCVGSTKPLVIAPNAPTGRATILSLRDGTCRAIYVQAGVNAHLARALDGEGNPAAALTEAAVQGAGVVHVSSFTGRAEQQMMRGLPRRLSPDQVLSFTPHSHVSELGLDSSPELFARVNVLFVYQGHLDLLVRRSRKVRRGEIVKTCG</sequence>
<dbReference type="GO" id="GO:0005829">
    <property type="term" value="C:cytosol"/>
    <property type="evidence" value="ECO:0007669"/>
    <property type="project" value="TreeGrafter"/>
</dbReference>
<evidence type="ECO:0000256" key="2">
    <source>
        <dbReference type="ARBA" id="ARBA00022777"/>
    </source>
</evidence>
<evidence type="ECO:0000313" key="4">
    <source>
        <dbReference type="EMBL" id="PWJ43413.1"/>
    </source>
</evidence>
<feature type="domain" description="Carbohydrate kinase PfkB" evidence="3">
    <location>
        <begin position="113"/>
        <end position="262"/>
    </location>
</feature>
<dbReference type="Gene3D" id="3.40.1190.20">
    <property type="match status" value="1"/>
</dbReference>
<dbReference type="EMBL" id="QGDQ01000064">
    <property type="protein sequence ID" value="PWJ43413.1"/>
    <property type="molecule type" value="Genomic_DNA"/>
</dbReference>
<dbReference type="InterPro" id="IPR011611">
    <property type="entry name" value="PfkB_dom"/>
</dbReference>
<protein>
    <submittedName>
        <fullName evidence="4">PfkB family carbohydrate kinase</fullName>
    </submittedName>
</protein>
<dbReference type="Proteomes" id="UP000245469">
    <property type="component" value="Unassembled WGS sequence"/>
</dbReference>
<evidence type="ECO:0000313" key="5">
    <source>
        <dbReference type="Proteomes" id="UP000245469"/>
    </source>
</evidence>
<keyword evidence="5" id="KW-1185">Reference proteome</keyword>
<keyword evidence="1" id="KW-0808">Transferase</keyword>
<dbReference type="RefSeq" id="WP_170131700.1">
    <property type="nucleotide sequence ID" value="NZ_QGDQ01000064.1"/>
</dbReference>
<dbReference type="InterPro" id="IPR029056">
    <property type="entry name" value="Ribokinase-like"/>
</dbReference>
<dbReference type="Pfam" id="PF00294">
    <property type="entry name" value="PfkB"/>
    <property type="match status" value="1"/>
</dbReference>
<evidence type="ECO:0000259" key="3">
    <source>
        <dbReference type="Pfam" id="PF00294"/>
    </source>
</evidence>